<dbReference type="PANTHER" id="PTHR12138">
    <property type="entry name" value="PRIMATE-EXPANDED PROTEIN FAMILY"/>
    <property type="match status" value="1"/>
</dbReference>
<reference evidence="2 3" key="1">
    <citation type="submission" date="2009-03" db="EMBL/GenBank/DDBJ databases">
        <authorList>
            <person name="Warren W."/>
            <person name="Ye L."/>
            <person name="Minx P."/>
            <person name="Worley K."/>
            <person name="Gibbs R."/>
            <person name="Wilson R.K."/>
        </authorList>
    </citation>
    <scope>NUCLEOTIDE SEQUENCE [LARGE SCALE GENOMIC DNA]</scope>
</reference>
<dbReference type="Proteomes" id="UP000008225">
    <property type="component" value="Chromosome 10"/>
</dbReference>
<evidence type="ECO:0000313" key="3">
    <source>
        <dbReference type="Proteomes" id="UP000008225"/>
    </source>
</evidence>
<dbReference type="Ensembl" id="ENSCJAT00000135512.1">
    <property type="protein sequence ID" value="ENSCJAP00000080029.1"/>
    <property type="gene ID" value="ENSCJAG00000086528.1"/>
</dbReference>
<feature type="region of interest" description="Disordered" evidence="1">
    <location>
        <begin position="88"/>
        <end position="111"/>
    </location>
</feature>
<organism evidence="2 3">
    <name type="scientific">Callithrix jacchus</name>
    <name type="common">White-tufted-ear marmoset</name>
    <name type="synonym">Simia Jacchus</name>
    <dbReference type="NCBI Taxonomy" id="9483"/>
    <lineage>
        <taxon>Eukaryota</taxon>
        <taxon>Metazoa</taxon>
        <taxon>Chordata</taxon>
        <taxon>Craniata</taxon>
        <taxon>Vertebrata</taxon>
        <taxon>Euteleostomi</taxon>
        <taxon>Mammalia</taxon>
        <taxon>Eutheria</taxon>
        <taxon>Euarchontoglires</taxon>
        <taxon>Primates</taxon>
        <taxon>Haplorrhini</taxon>
        <taxon>Platyrrhini</taxon>
        <taxon>Cebidae</taxon>
        <taxon>Callitrichinae</taxon>
        <taxon>Callithrix</taxon>
        <taxon>Callithrix</taxon>
    </lineage>
</organism>
<name>A0A8I3WQW3_CALJA</name>
<protein>
    <submittedName>
        <fullName evidence="2">Uncharacterized protein</fullName>
    </submittedName>
</protein>
<reference evidence="2" key="3">
    <citation type="submission" date="2025-09" db="UniProtKB">
        <authorList>
            <consortium name="Ensembl"/>
        </authorList>
    </citation>
    <scope>IDENTIFICATION</scope>
</reference>
<dbReference type="PANTHER" id="PTHR12138:SF162">
    <property type="entry name" value="CHROMOSOME UNDETERMINED SCAFFOLD_275, WHOLE GENOME SHOTGUN SEQUENCE"/>
    <property type="match status" value="1"/>
</dbReference>
<reference evidence="2" key="2">
    <citation type="submission" date="2025-08" db="UniProtKB">
        <authorList>
            <consortium name="Ensembl"/>
        </authorList>
    </citation>
    <scope>IDENTIFICATION</scope>
</reference>
<accession>A0A8I3WQW3</accession>
<dbReference type="OMA" id="GMSCCAR"/>
<keyword evidence="3" id="KW-1185">Reference proteome</keyword>
<dbReference type="PRINTS" id="PR02045">
    <property type="entry name" value="F138DOMAIN"/>
</dbReference>
<dbReference type="AlphaFoldDB" id="A0A8I3WQW3"/>
<sequence length="111" mass="11842">MRLRRAGRNPPDGGRRRSLILWPRLECSATISAHYNLSLPGSNDFPSSAFQEAGTTGACHHAQLIFAFLVQMGFHHVGQAGLKLLPSGDPPASASQSAGITGVSYGTWPTR</sequence>
<proteinExistence type="predicted"/>
<evidence type="ECO:0000256" key="1">
    <source>
        <dbReference type="SAM" id="MobiDB-lite"/>
    </source>
</evidence>
<evidence type="ECO:0000313" key="2">
    <source>
        <dbReference type="Ensembl" id="ENSCJAP00000080029.1"/>
    </source>
</evidence>
<dbReference type="GeneTree" id="ENSGT01120000271815"/>